<proteinExistence type="inferred from homology"/>
<accession>A0ABP5JLY8</accession>
<evidence type="ECO:0000313" key="6">
    <source>
        <dbReference type="Proteomes" id="UP001500443"/>
    </source>
</evidence>
<dbReference type="EMBL" id="BAAAPF010000044">
    <property type="protein sequence ID" value="GAA2119100.1"/>
    <property type="molecule type" value="Genomic_DNA"/>
</dbReference>
<gene>
    <name evidence="5" type="ORF">GCM10009802_21060</name>
</gene>
<feature type="region of interest" description="Disordered" evidence="2">
    <location>
        <begin position="1"/>
        <end position="38"/>
    </location>
</feature>
<protein>
    <submittedName>
        <fullName evidence="5">EamA family transporter</fullName>
    </submittedName>
</protein>
<feature type="transmembrane region" description="Helical" evidence="3">
    <location>
        <begin position="162"/>
        <end position="180"/>
    </location>
</feature>
<evidence type="ECO:0000256" key="3">
    <source>
        <dbReference type="SAM" id="Phobius"/>
    </source>
</evidence>
<dbReference type="RefSeq" id="WP_344289535.1">
    <property type="nucleotide sequence ID" value="NZ_BAAAPF010000044.1"/>
</dbReference>
<dbReference type="InterPro" id="IPR037185">
    <property type="entry name" value="EmrE-like"/>
</dbReference>
<feature type="transmembrane region" description="Helical" evidence="3">
    <location>
        <begin position="186"/>
        <end position="206"/>
    </location>
</feature>
<dbReference type="InterPro" id="IPR000620">
    <property type="entry name" value="EamA_dom"/>
</dbReference>
<keyword evidence="3" id="KW-1133">Transmembrane helix</keyword>
<feature type="transmembrane region" description="Helical" evidence="3">
    <location>
        <begin position="276"/>
        <end position="295"/>
    </location>
</feature>
<feature type="transmembrane region" description="Helical" evidence="3">
    <location>
        <begin position="245"/>
        <end position="264"/>
    </location>
</feature>
<evidence type="ECO:0000313" key="5">
    <source>
        <dbReference type="EMBL" id="GAA2119100.1"/>
    </source>
</evidence>
<evidence type="ECO:0000256" key="1">
    <source>
        <dbReference type="ARBA" id="ARBA00007362"/>
    </source>
</evidence>
<name>A0ABP5JLY8_9ACTN</name>
<feature type="domain" description="EamA" evidence="4">
    <location>
        <begin position="187"/>
        <end position="317"/>
    </location>
</feature>
<evidence type="ECO:0000259" key="4">
    <source>
        <dbReference type="Pfam" id="PF00892"/>
    </source>
</evidence>
<sequence length="332" mass="32508">MTSQPSGPAASAEGPAATTGPAPAGAAGAAGGRAGRDVPGGARQGRGAGWLGGVALVVCGALSTQFGAAVAALLFPRAGALGVVTLRLTLSAILLMLVFRPRLRGHSRDDWAVLCGFGLALGAMNAVFYQAIERIPLGPAVTLEVLGPLALSVCTNRRVASLLWAALALGGVVLLSGGGFGGLDPVGAAFALGAGGLWAAYIVMGARAGARFPRAEGLAVAMTVAAAISVPIGVASAGSRLVEPVTLGLGLAVAVMSSGLPYALDQFALRRLPAATFAVLMSLAPAVAALAGFLVLDQGLTAAQCAAIGLVIAASIGAVRTPPRPRAARGSA</sequence>
<feature type="transmembrane region" description="Helical" evidence="3">
    <location>
        <begin position="50"/>
        <end position="74"/>
    </location>
</feature>
<feature type="transmembrane region" description="Helical" evidence="3">
    <location>
        <begin position="137"/>
        <end position="155"/>
    </location>
</feature>
<keyword evidence="6" id="KW-1185">Reference proteome</keyword>
<feature type="transmembrane region" description="Helical" evidence="3">
    <location>
        <begin position="301"/>
        <end position="319"/>
    </location>
</feature>
<comment type="caution">
    <text evidence="5">The sequence shown here is derived from an EMBL/GenBank/DDBJ whole genome shotgun (WGS) entry which is preliminary data.</text>
</comment>
<dbReference type="Pfam" id="PF00892">
    <property type="entry name" value="EamA"/>
    <property type="match status" value="1"/>
</dbReference>
<keyword evidence="3" id="KW-0472">Membrane</keyword>
<feature type="transmembrane region" description="Helical" evidence="3">
    <location>
        <begin position="80"/>
        <end position="99"/>
    </location>
</feature>
<feature type="compositionally biased region" description="Low complexity" evidence="2">
    <location>
        <begin position="1"/>
        <end position="27"/>
    </location>
</feature>
<organism evidence="5 6">
    <name type="scientific">Streptomyces synnematoformans</name>
    <dbReference type="NCBI Taxonomy" id="415721"/>
    <lineage>
        <taxon>Bacteria</taxon>
        <taxon>Bacillati</taxon>
        <taxon>Actinomycetota</taxon>
        <taxon>Actinomycetes</taxon>
        <taxon>Kitasatosporales</taxon>
        <taxon>Streptomycetaceae</taxon>
        <taxon>Streptomyces</taxon>
    </lineage>
</organism>
<comment type="similarity">
    <text evidence="1">Belongs to the EamA transporter family.</text>
</comment>
<dbReference type="SUPFAM" id="SSF103481">
    <property type="entry name" value="Multidrug resistance efflux transporter EmrE"/>
    <property type="match status" value="1"/>
</dbReference>
<reference evidence="6" key="1">
    <citation type="journal article" date="2019" name="Int. J. Syst. Evol. Microbiol.">
        <title>The Global Catalogue of Microorganisms (GCM) 10K type strain sequencing project: providing services to taxonomists for standard genome sequencing and annotation.</title>
        <authorList>
            <consortium name="The Broad Institute Genomics Platform"/>
            <consortium name="The Broad Institute Genome Sequencing Center for Infectious Disease"/>
            <person name="Wu L."/>
            <person name="Ma J."/>
        </authorList>
    </citation>
    <scope>NUCLEOTIDE SEQUENCE [LARGE SCALE GENOMIC DNA]</scope>
    <source>
        <strain evidence="6">JCM 15481</strain>
    </source>
</reference>
<feature type="transmembrane region" description="Helical" evidence="3">
    <location>
        <begin position="218"/>
        <end position="239"/>
    </location>
</feature>
<dbReference type="Proteomes" id="UP001500443">
    <property type="component" value="Unassembled WGS sequence"/>
</dbReference>
<feature type="transmembrane region" description="Helical" evidence="3">
    <location>
        <begin position="111"/>
        <end position="131"/>
    </location>
</feature>
<keyword evidence="3" id="KW-0812">Transmembrane</keyword>
<evidence type="ECO:0000256" key="2">
    <source>
        <dbReference type="SAM" id="MobiDB-lite"/>
    </source>
</evidence>